<keyword evidence="3" id="KW-0548">Nucleotidyltransferase</keyword>
<dbReference type="GO" id="GO:0003677">
    <property type="term" value="F:DNA binding"/>
    <property type="evidence" value="ECO:0007669"/>
    <property type="project" value="InterPro"/>
</dbReference>
<dbReference type="InterPro" id="IPR008921">
    <property type="entry name" value="DNA_pol3_clamp-load_cplx_C"/>
</dbReference>
<keyword evidence="5" id="KW-0239">DNA-directed DNA polymerase</keyword>
<name>A0A1H6BJF2_9ACTN</name>
<dbReference type="GO" id="GO:0009360">
    <property type="term" value="C:DNA polymerase III complex"/>
    <property type="evidence" value="ECO:0007669"/>
    <property type="project" value="TreeGrafter"/>
</dbReference>
<dbReference type="PANTHER" id="PTHR34388:SF1">
    <property type="entry name" value="DNA POLYMERASE III SUBUNIT DELTA"/>
    <property type="match status" value="1"/>
</dbReference>
<evidence type="ECO:0000256" key="4">
    <source>
        <dbReference type="ARBA" id="ARBA00022705"/>
    </source>
</evidence>
<protein>
    <recommendedName>
        <fullName evidence="1">DNA-directed DNA polymerase</fullName>
        <ecNumber evidence="1">2.7.7.7</ecNumber>
    </recommendedName>
</protein>
<evidence type="ECO:0000313" key="9">
    <source>
        <dbReference type="EMBL" id="SEG60879.1"/>
    </source>
</evidence>
<dbReference type="Gene3D" id="3.40.50.300">
    <property type="entry name" value="P-loop containing nucleotide triphosphate hydrolases"/>
    <property type="match status" value="1"/>
</dbReference>
<keyword evidence="2" id="KW-0808">Transferase</keyword>
<dbReference type="InterPro" id="IPR027417">
    <property type="entry name" value="P-loop_NTPase"/>
</dbReference>
<dbReference type="PANTHER" id="PTHR34388">
    <property type="entry name" value="DNA POLYMERASE III SUBUNIT DELTA"/>
    <property type="match status" value="1"/>
</dbReference>
<dbReference type="Pfam" id="PF21694">
    <property type="entry name" value="DNA_pol3_delta_C"/>
    <property type="match status" value="1"/>
</dbReference>
<accession>A0A1H6BJF2</accession>
<reference evidence="10" key="1">
    <citation type="submission" date="2016-10" db="EMBL/GenBank/DDBJ databases">
        <authorList>
            <person name="Varghese N."/>
            <person name="Submissions S."/>
        </authorList>
    </citation>
    <scope>NUCLEOTIDE SEQUENCE [LARGE SCALE GENOMIC DNA]</scope>
    <source>
        <strain evidence="10">DSM 43163</strain>
    </source>
</reference>
<comment type="catalytic activity">
    <reaction evidence="7">
        <text>DNA(n) + a 2'-deoxyribonucleoside 5'-triphosphate = DNA(n+1) + diphosphate</text>
        <dbReference type="Rhea" id="RHEA:22508"/>
        <dbReference type="Rhea" id="RHEA-COMP:17339"/>
        <dbReference type="Rhea" id="RHEA-COMP:17340"/>
        <dbReference type="ChEBI" id="CHEBI:33019"/>
        <dbReference type="ChEBI" id="CHEBI:61560"/>
        <dbReference type="ChEBI" id="CHEBI:173112"/>
        <dbReference type="EC" id="2.7.7.7"/>
    </reaction>
</comment>
<dbReference type="GO" id="GO:0006261">
    <property type="term" value="P:DNA-templated DNA replication"/>
    <property type="evidence" value="ECO:0007669"/>
    <property type="project" value="TreeGrafter"/>
</dbReference>
<dbReference type="Proteomes" id="UP000236723">
    <property type="component" value="Unassembled WGS sequence"/>
</dbReference>
<evidence type="ECO:0000256" key="7">
    <source>
        <dbReference type="ARBA" id="ARBA00049244"/>
    </source>
</evidence>
<organism evidence="9 10">
    <name type="scientific">Thermomonospora echinospora</name>
    <dbReference type="NCBI Taxonomy" id="1992"/>
    <lineage>
        <taxon>Bacteria</taxon>
        <taxon>Bacillati</taxon>
        <taxon>Actinomycetota</taxon>
        <taxon>Actinomycetes</taxon>
        <taxon>Streptosporangiales</taxon>
        <taxon>Thermomonosporaceae</taxon>
        <taxon>Thermomonospora</taxon>
    </lineage>
</organism>
<comment type="similarity">
    <text evidence="6">Belongs to the DNA polymerase HolA subunit family.</text>
</comment>
<dbReference type="Gene3D" id="1.20.272.10">
    <property type="match status" value="1"/>
</dbReference>
<evidence type="ECO:0000256" key="5">
    <source>
        <dbReference type="ARBA" id="ARBA00022932"/>
    </source>
</evidence>
<dbReference type="SUPFAM" id="SSF52540">
    <property type="entry name" value="P-loop containing nucleoside triphosphate hydrolases"/>
    <property type="match status" value="1"/>
</dbReference>
<keyword evidence="10" id="KW-1185">Reference proteome</keyword>
<feature type="domain" description="DNA polymerase III delta subunit-like C-terminal" evidence="8">
    <location>
        <begin position="231"/>
        <end position="345"/>
    </location>
</feature>
<gene>
    <name evidence="9" type="ORF">SAMN04489712_107164</name>
</gene>
<evidence type="ECO:0000256" key="2">
    <source>
        <dbReference type="ARBA" id="ARBA00022679"/>
    </source>
</evidence>
<dbReference type="OrthoDB" id="8478864at2"/>
<keyword evidence="4" id="KW-0235">DNA replication</keyword>
<dbReference type="EMBL" id="FNVO01000007">
    <property type="protein sequence ID" value="SEG60879.1"/>
    <property type="molecule type" value="Genomic_DNA"/>
</dbReference>
<evidence type="ECO:0000256" key="3">
    <source>
        <dbReference type="ARBA" id="ARBA00022695"/>
    </source>
</evidence>
<evidence type="ECO:0000313" key="10">
    <source>
        <dbReference type="Proteomes" id="UP000236723"/>
    </source>
</evidence>
<dbReference type="SUPFAM" id="SSF48019">
    <property type="entry name" value="post-AAA+ oligomerization domain-like"/>
    <property type="match status" value="1"/>
</dbReference>
<dbReference type="InterPro" id="IPR048466">
    <property type="entry name" value="DNA_pol3_delta-like_C"/>
</dbReference>
<evidence type="ECO:0000259" key="8">
    <source>
        <dbReference type="Pfam" id="PF21694"/>
    </source>
</evidence>
<dbReference type="NCBIfam" id="TIGR01128">
    <property type="entry name" value="holA"/>
    <property type="match status" value="1"/>
</dbReference>
<evidence type="ECO:0000256" key="1">
    <source>
        <dbReference type="ARBA" id="ARBA00012417"/>
    </source>
</evidence>
<dbReference type="InterPro" id="IPR005790">
    <property type="entry name" value="DNA_polIII_delta"/>
</dbReference>
<dbReference type="GO" id="GO:0003887">
    <property type="term" value="F:DNA-directed DNA polymerase activity"/>
    <property type="evidence" value="ECO:0007669"/>
    <property type="project" value="UniProtKB-KW"/>
</dbReference>
<proteinExistence type="inferred from homology"/>
<sequence length="353" mass="36265">MSGPVVGRCRGRRRGGPETVFGALAGRESWHAAGVPADPLTLIVGDEELLAERAVGEVVAAARADDPETEVVDLTPGGLEPGRLAELTSPSLFGGGKVLVLRSAQDLGKDLIAEVVAYAKRPADDIALVAVHAGGAKGKALVDGLAKAGARRVTCSKITKAGERVAFVRAEVRRSGGAISEDAARGLIEAVGNDLRELASACSQLVSDTGGKVDDEAVARYYRGRAEVSGFTVADKAVEGRLAEALEQLRWALATGTPPVLIVSALAQGVRGLAKVGGAPRGVRGAGLAKELGMPPWKIERVQRQLRGWTADGVAQALSVVAEADAQVKGGAADPAYALEKAVAQITAARGTR</sequence>
<dbReference type="AlphaFoldDB" id="A0A1H6BJF2"/>
<evidence type="ECO:0000256" key="6">
    <source>
        <dbReference type="ARBA" id="ARBA00034754"/>
    </source>
</evidence>
<dbReference type="EC" id="2.7.7.7" evidence="1"/>